<sequence>MRTVLISLLLVLCGVGCTRSVGDDELQATCEQRLGEHSRLTPVQANRFCSCFLKASARKVSNAQMADAFRTGGDDVFKNTLSAEFEQCQSTLQ</sequence>
<evidence type="ECO:0008006" key="3">
    <source>
        <dbReference type="Google" id="ProtNLM"/>
    </source>
</evidence>
<organism evidence="1 2">
    <name type="scientific">Lysobacter stagni</name>
    <dbReference type="NCBI Taxonomy" id="3045172"/>
    <lineage>
        <taxon>Bacteria</taxon>
        <taxon>Pseudomonadati</taxon>
        <taxon>Pseudomonadota</taxon>
        <taxon>Gammaproteobacteria</taxon>
        <taxon>Lysobacterales</taxon>
        <taxon>Lysobacteraceae</taxon>
        <taxon>Lysobacter</taxon>
    </lineage>
</organism>
<dbReference type="Proteomes" id="UP001321580">
    <property type="component" value="Unassembled WGS sequence"/>
</dbReference>
<proteinExistence type="predicted"/>
<gene>
    <name evidence="1" type="ORF">QLQ15_17350</name>
</gene>
<reference evidence="1 2" key="1">
    <citation type="submission" date="2023-05" db="EMBL/GenBank/DDBJ databases">
        <title>Lysobacter sp. strain LF1 Genome sequencing and assembly.</title>
        <authorList>
            <person name="Jung Y."/>
        </authorList>
    </citation>
    <scope>NUCLEOTIDE SEQUENCE [LARGE SCALE GENOMIC DNA]</scope>
    <source>
        <strain evidence="1 2">LF1</strain>
    </source>
</reference>
<dbReference type="EMBL" id="JASGBI010000002">
    <property type="protein sequence ID" value="MDI9240673.1"/>
    <property type="molecule type" value="Genomic_DNA"/>
</dbReference>
<keyword evidence="2" id="KW-1185">Reference proteome</keyword>
<protein>
    <recommendedName>
        <fullName evidence="3">Lipoprotein</fullName>
    </recommendedName>
</protein>
<accession>A0ABT6XKI4</accession>
<evidence type="ECO:0000313" key="2">
    <source>
        <dbReference type="Proteomes" id="UP001321580"/>
    </source>
</evidence>
<name>A0ABT6XKI4_9GAMM</name>
<dbReference type="RefSeq" id="WP_283214157.1">
    <property type="nucleotide sequence ID" value="NZ_JASGBI010000002.1"/>
</dbReference>
<comment type="caution">
    <text evidence="1">The sequence shown here is derived from an EMBL/GenBank/DDBJ whole genome shotgun (WGS) entry which is preliminary data.</text>
</comment>
<evidence type="ECO:0000313" key="1">
    <source>
        <dbReference type="EMBL" id="MDI9240673.1"/>
    </source>
</evidence>